<feature type="compositionally biased region" description="Low complexity" evidence="1">
    <location>
        <begin position="144"/>
        <end position="161"/>
    </location>
</feature>
<dbReference type="PANTHER" id="PTHR39338:SF7">
    <property type="entry name" value="BLL6692 PROTEIN"/>
    <property type="match status" value="1"/>
</dbReference>
<evidence type="ECO:0000313" key="3">
    <source>
        <dbReference type="EMBL" id="MEP1061045.1"/>
    </source>
</evidence>
<reference evidence="3 4" key="1">
    <citation type="submission" date="2022-04" db="EMBL/GenBank/DDBJ databases">
        <title>Positive selection, recombination, and allopatry shape intraspecific diversity of widespread and dominant cyanobacteria.</title>
        <authorList>
            <person name="Wei J."/>
            <person name="Shu W."/>
            <person name="Hu C."/>
        </authorList>
    </citation>
    <scope>NUCLEOTIDE SEQUENCE [LARGE SCALE GENOMIC DNA]</scope>
    <source>
        <strain evidence="3 4">AS-A4</strain>
    </source>
</reference>
<feature type="transmembrane region" description="Helical" evidence="2">
    <location>
        <begin position="111"/>
        <end position="130"/>
    </location>
</feature>
<dbReference type="Proteomes" id="UP001476950">
    <property type="component" value="Unassembled WGS sequence"/>
</dbReference>
<sequence length="487" mass="54179">MDDLPLLELFTRLREAGLPLGIADYEAAVKSLQKGYGLPDRAALARLCQTLWVRSFNEQQLFDYYFNQSIERELAQPESLATKTDQPDQGGRQSQTFVKDILSREKIKDSLVLLVGGGAFTTVLLVVTTWTPPKSKVTTPIVLSPSTSPVPSTSNVPVQPTQTAQPIQPWSPSNQIFGPPPAGLLLILLVSAGLIGLGTVWLLRGYQIVERFQRHSPPSTSSSKPNSTPPSKLLHTIKDEVQVAQAMRQVTSQKQGKSGDCFLLTTDYLPVTQRQMKQSWRHLRRMVREGMATELDVEATVHRIAHDGMLLNPVLVARRTNRTELVLLIDQDGSMVPFHSLSARLVETALRGGRLGKAGAYYFHNCPVDYLYNDPTHQEAKPIEEVLREFQRDRTAVLIFSDAGAARGGLNLERADLTATFLQQLKQQVRYVAWLNPMPKARWNTSTAREIALQVPMFEATRQGLDEAIDALRGRHHLLAALLGGQK</sequence>
<dbReference type="EMBL" id="JAMPLM010000026">
    <property type="protein sequence ID" value="MEP1061045.1"/>
    <property type="molecule type" value="Genomic_DNA"/>
</dbReference>
<dbReference type="RefSeq" id="WP_190449797.1">
    <property type="nucleotide sequence ID" value="NZ_JAMPLM010000026.1"/>
</dbReference>
<accession>A0ABV0KPB4</accession>
<keyword evidence="2" id="KW-1133">Transmembrane helix</keyword>
<protein>
    <submittedName>
        <fullName evidence="3">VWA domain-containing protein</fullName>
    </submittedName>
</protein>
<feature type="transmembrane region" description="Helical" evidence="2">
    <location>
        <begin position="182"/>
        <end position="203"/>
    </location>
</feature>
<proteinExistence type="predicted"/>
<evidence type="ECO:0000313" key="4">
    <source>
        <dbReference type="Proteomes" id="UP001476950"/>
    </source>
</evidence>
<keyword evidence="2" id="KW-0472">Membrane</keyword>
<dbReference type="PANTHER" id="PTHR39338">
    <property type="entry name" value="BLL5662 PROTEIN-RELATED"/>
    <property type="match status" value="1"/>
</dbReference>
<name>A0ABV0KPB4_9CYAN</name>
<keyword evidence="2" id="KW-0812">Transmembrane</keyword>
<keyword evidence="4" id="KW-1185">Reference proteome</keyword>
<comment type="caution">
    <text evidence="3">The sequence shown here is derived from an EMBL/GenBank/DDBJ whole genome shotgun (WGS) entry which is preliminary data.</text>
</comment>
<feature type="region of interest" description="Disordered" evidence="1">
    <location>
        <begin position="144"/>
        <end position="169"/>
    </location>
</feature>
<gene>
    <name evidence="3" type="ORF">NDI38_21675</name>
</gene>
<organism evidence="3 4">
    <name type="scientific">Stenomitos frigidus AS-A4</name>
    <dbReference type="NCBI Taxonomy" id="2933935"/>
    <lineage>
        <taxon>Bacteria</taxon>
        <taxon>Bacillati</taxon>
        <taxon>Cyanobacteriota</taxon>
        <taxon>Cyanophyceae</taxon>
        <taxon>Leptolyngbyales</taxon>
        <taxon>Leptolyngbyaceae</taxon>
        <taxon>Stenomitos</taxon>
    </lineage>
</organism>
<evidence type="ECO:0000256" key="2">
    <source>
        <dbReference type="SAM" id="Phobius"/>
    </source>
</evidence>
<evidence type="ECO:0000256" key="1">
    <source>
        <dbReference type="SAM" id="MobiDB-lite"/>
    </source>
</evidence>
<dbReference type="InterPro" id="IPR008912">
    <property type="entry name" value="Uncharacterised_CoxE"/>
</dbReference>
<dbReference type="Pfam" id="PF05762">
    <property type="entry name" value="VWA_CoxE"/>
    <property type="match status" value="1"/>
</dbReference>